<dbReference type="EMBL" id="CP095049">
    <property type="protein sequence ID" value="UOQ52773.1"/>
    <property type="molecule type" value="Genomic_DNA"/>
</dbReference>
<evidence type="ECO:0000313" key="2">
    <source>
        <dbReference type="Proteomes" id="UP000831785"/>
    </source>
</evidence>
<dbReference type="Proteomes" id="UP000831785">
    <property type="component" value="Chromosome"/>
</dbReference>
<organism evidence="1 2">
    <name type="scientific">Hymenobacter cellulosivorans</name>
    <dbReference type="NCBI Taxonomy" id="2932249"/>
    <lineage>
        <taxon>Bacteria</taxon>
        <taxon>Pseudomonadati</taxon>
        <taxon>Bacteroidota</taxon>
        <taxon>Cytophagia</taxon>
        <taxon>Cytophagales</taxon>
        <taxon>Hymenobacteraceae</taxon>
        <taxon>Hymenobacter</taxon>
    </lineage>
</organism>
<sequence length="125" mass="13864">MAAKVSLEAQLDSYSNRDQNLAFQDRQEDRADASVAARLTTAINQVTYLTDQLARPDLSDADRSRYQDQLITATYQKTRLQNRSADTGGTAEFLADAKSDQVDIQVGFLTKVIEDVQAHHDTLSA</sequence>
<name>A0ABY4F9R1_9BACT</name>
<proteinExistence type="predicted"/>
<accession>A0ABY4F9R1</accession>
<gene>
    <name evidence="1" type="ORF">MUN80_23900</name>
</gene>
<keyword evidence="2" id="KW-1185">Reference proteome</keyword>
<dbReference type="RefSeq" id="WP_244717077.1">
    <property type="nucleotide sequence ID" value="NZ_CP095049.1"/>
</dbReference>
<protein>
    <submittedName>
        <fullName evidence="1">Uncharacterized protein</fullName>
    </submittedName>
</protein>
<evidence type="ECO:0000313" key="1">
    <source>
        <dbReference type="EMBL" id="UOQ52773.1"/>
    </source>
</evidence>
<reference evidence="1 2" key="1">
    <citation type="submission" date="2022-04" db="EMBL/GenBank/DDBJ databases">
        <title>Hymenobacter sp. isolated from the air.</title>
        <authorList>
            <person name="Won M."/>
            <person name="Lee C.-M."/>
            <person name="Woen H.-Y."/>
            <person name="Kwon S.-W."/>
        </authorList>
    </citation>
    <scope>NUCLEOTIDE SEQUENCE [LARGE SCALE GENOMIC DNA]</scope>
    <source>
        <strain evidence="2">5116 S-27</strain>
    </source>
</reference>